<evidence type="ECO:0000313" key="3">
    <source>
        <dbReference type="Proteomes" id="UP001310594"/>
    </source>
</evidence>
<dbReference type="AlphaFoldDB" id="A0AAN7WMM4"/>
<dbReference type="EMBL" id="JAVRQU010000006">
    <property type="protein sequence ID" value="KAK5702055.1"/>
    <property type="molecule type" value="Genomic_DNA"/>
</dbReference>
<keyword evidence="1" id="KW-1133">Transmembrane helix</keyword>
<organism evidence="2 3">
    <name type="scientific">Elasticomyces elasticus</name>
    <dbReference type="NCBI Taxonomy" id="574655"/>
    <lineage>
        <taxon>Eukaryota</taxon>
        <taxon>Fungi</taxon>
        <taxon>Dikarya</taxon>
        <taxon>Ascomycota</taxon>
        <taxon>Pezizomycotina</taxon>
        <taxon>Dothideomycetes</taxon>
        <taxon>Dothideomycetidae</taxon>
        <taxon>Mycosphaerellales</taxon>
        <taxon>Teratosphaeriaceae</taxon>
        <taxon>Elasticomyces</taxon>
    </lineage>
</organism>
<name>A0AAN7WMM4_9PEZI</name>
<accession>A0AAN7WMM4</accession>
<evidence type="ECO:0000313" key="2">
    <source>
        <dbReference type="EMBL" id="KAK5702055.1"/>
    </source>
</evidence>
<feature type="transmembrane region" description="Helical" evidence="1">
    <location>
        <begin position="84"/>
        <end position="114"/>
    </location>
</feature>
<reference evidence="2" key="1">
    <citation type="submission" date="2023-08" db="EMBL/GenBank/DDBJ databases">
        <title>Black Yeasts Isolated from many extreme environments.</title>
        <authorList>
            <person name="Coleine C."/>
            <person name="Stajich J.E."/>
            <person name="Selbmann L."/>
        </authorList>
    </citation>
    <scope>NUCLEOTIDE SEQUENCE</scope>
    <source>
        <strain evidence="2">CCFEE 5810</strain>
    </source>
</reference>
<protein>
    <submittedName>
        <fullName evidence="2">Uncharacterized protein</fullName>
    </submittedName>
</protein>
<proteinExistence type="predicted"/>
<comment type="caution">
    <text evidence="2">The sequence shown here is derived from an EMBL/GenBank/DDBJ whole genome shotgun (WGS) entry which is preliminary data.</text>
</comment>
<evidence type="ECO:0000256" key="1">
    <source>
        <dbReference type="SAM" id="Phobius"/>
    </source>
</evidence>
<sequence>MPRVSYVDVAKIYTMNIDNATMYFYRRAEKRLTYEFDGPSMLRVLEPLGKGSNAYHPGRQARITILGRLEAAMKRSVRRSRRKLWFRTLELAFMLLFSQLSLIIVVVAAVWLVLAEVQDALVQLSHTKPPSRRWLDAITNGFAADRYSTIEGLGPA</sequence>
<keyword evidence="1" id="KW-0472">Membrane</keyword>
<keyword evidence="1" id="KW-0812">Transmembrane</keyword>
<dbReference type="Proteomes" id="UP001310594">
    <property type="component" value="Unassembled WGS sequence"/>
</dbReference>
<gene>
    <name evidence="2" type="ORF">LTR97_004873</name>
</gene>